<dbReference type="EMBL" id="KQ257452">
    <property type="protein sequence ID" value="KND03323.1"/>
    <property type="molecule type" value="Genomic_DNA"/>
</dbReference>
<dbReference type="InParanoid" id="A0A0L0HQI2"/>
<dbReference type="OrthoDB" id="5598305at2759"/>
<evidence type="ECO:0000256" key="4">
    <source>
        <dbReference type="ARBA" id="ARBA00022448"/>
    </source>
</evidence>
<dbReference type="eggNOG" id="ENOG502QPMQ">
    <property type="taxonomic scope" value="Eukaryota"/>
</dbReference>
<dbReference type="InterPro" id="IPR021056">
    <property type="entry name" value="Mt_import_IM_translocase_Tim54"/>
</dbReference>
<protein>
    <recommendedName>
        <fullName evidence="3">Mitochondrial import inner membrane translocase subunit TIM54</fullName>
    </recommendedName>
</protein>
<keyword evidence="8" id="KW-1133">Transmembrane helix</keyword>
<comment type="similarity">
    <text evidence="2">Belongs to the TIM54 family.</text>
</comment>
<dbReference type="RefSeq" id="XP_016611362.1">
    <property type="nucleotide sequence ID" value="XM_016750659.1"/>
</dbReference>
<evidence type="ECO:0000256" key="6">
    <source>
        <dbReference type="ARBA" id="ARBA00022792"/>
    </source>
</evidence>
<evidence type="ECO:0000256" key="5">
    <source>
        <dbReference type="ARBA" id="ARBA00022692"/>
    </source>
</evidence>
<keyword evidence="9" id="KW-0811">Translocation</keyword>
<dbReference type="Proteomes" id="UP000053201">
    <property type="component" value="Unassembled WGS sequence"/>
</dbReference>
<evidence type="ECO:0000256" key="3">
    <source>
        <dbReference type="ARBA" id="ARBA00020796"/>
    </source>
</evidence>
<dbReference type="FunCoup" id="A0A0L0HQI2">
    <property type="interactions" value="62"/>
</dbReference>
<evidence type="ECO:0000256" key="12">
    <source>
        <dbReference type="SAM" id="MobiDB-lite"/>
    </source>
</evidence>
<dbReference type="GO" id="GO:0015031">
    <property type="term" value="P:protein transport"/>
    <property type="evidence" value="ECO:0007669"/>
    <property type="project" value="UniProtKB-KW"/>
</dbReference>
<evidence type="ECO:0000313" key="13">
    <source>
        <dbReference type="EMBL" id="KND03323.1"/>
    </source>
</evidence>
<organism evidence="13 14">
    <name type="scientific">Spizellomyces punctatus (strain DAOM BR117)</name>
    <dbReference type="NCBI Taxonomy" id="645134"/>
    <lineage>
        <taxon>Eukaryota</taxon>
        <taxon>Fungi</taxon>
        <taxon>Fungi incertae sedis</taxon>
        <taxon>Chytridiomycota</taxon>
        <taxon>Chytridiomycota incertae sedis</taxon>
        <taxon>Chytridiomycetes</taxon>
        <taxon>Spizellomycetales</taxon>
        <taxon>Spizellomycetaceae</taxon>
        <taxon>Spizellomyces</taxon>
    </lineage>
</organism>
<dbReference type="VEuPathDB" id="FungiDB:SPPG_02369"/>
<evidence type="ECO:0000256" key="2">
    <source>
        <dbReference type="ARBA" id="ARBA00006355"/>
    </source>
</evidence>
<evidence type="ECO:0000256" key="11">
    <source>
        <dbReference type="ARBA" id="ARBA00023136"/>
    </source>
</evidence>
<accession>A0A0L0HQI2</accession>
<keyword evidence="11" id="KW-0472">Membrane</keyword>
<evidence type="ECO:0000256" key="9">
    <source>
        <dbReference type="ARBA" id="ARBA00023010"/>
    </source>
</evidence>
<comment type="subcellular location">
    <subcellularLocation>
        <location evidence="1">Mitochondrion inner membrane</location>
        <topology evidence="1">Single-pass membrane protein</topology>
    </subcellularLocation>
</comment>
<keyword evidence="6" id="KW-0999">Mitochondrion inner membrane</keyword>
<dbReference type="GeneID" id="27685959"/>
<evidence type="ECO:0000256" key="1">
    <source>
        <dbReference type="ARBA" id="ARBA00004434"/>
    </source>
</evidence>
<dbReference type="OMA" id="RNWMIFF"/>
<feature type="region of interest" description="Disordered" evidence="12">
    <location>
        <begin position="171"/>
        <end position="222"/>
    </location>
</feature>
<sequence>MSLLQSLKSRLPSRNWCIFLGTTSTITGLAIYDKYHLRNVRKELDQKAAILANEPMQTWEVPRKVKVYVAPTHWARYWFKQYIKPVFDSAALDYEVVEPKAAGQIHHTVRDLIWTGKDEQRALPPGHRYEPNPYAALGNPLERPKYSADEGLIAVGPNAWREVLRGLKEGALAERPPPAAVTPVEPTTNADSEKTDAPSDTPNDEATATPEPPLELSEHNLPSFPLPQLGYITGRNQSGWTGFPRRVYGWFTERDTAREIGEEALKVAFGRVREFDVDHDPSLGSKDVYVNKEWSEEQKKSAESVEIPRTVGEKLYIYN</sequence>
<dbReference type="Pfam" id="PF11711">
    <property type="entry name" value="Tim54"/>
    <property type="match status" value="1"/>
</dbReference>
<keyword evidence="4" id="KW-0813">Transport</keyword>
<dbReference type="GO" id="GO:0005743">
    <property type="term" value="C:mitochondrial inner membrane"/>
    <property type="evidence" value="ECO:0007669"/>
    <property type="project" value="UniProtKB-SubCell"/>
</dbReference>
<keyword evidence="5" id="KW-0812">Transmembrane</keyword>
<keyword evidence="10" id="KW-0496">Mitochondrion</keyword>
<evidence type="ECO:0000256" key="7">
    <source>
        <dbReference type="ARBA" id="ARBA00022927"/>
    </source>
</evidence>
<gene>
    <name evidence="13" type="ORF">SPPG_02369</name>
</gene>
<evidence type="ECO:0000256" key="10">
    <source>
        <dbReference type="ARBA" id="ARBA00023128"/>
    </source>
</evidence>
<name>A0A0L0HQI2_SPIPD</name>
<dbReference type="AlphaFoldDB" id="A0A0L0HQI2"/>
<dbReference type="STRING" id="645134.A0A0L0HQI2"/>
<proteinExistence type="inferred from homology"/>
<evidence type="ECO:0000313" key="14">
    <source>
        <dbReference type="Proteomes" id="UP000053201"/>
    </source>
</evidence>
<keyword evidence="14" id="KW-1185">Reference proteome</keyword>
<keyword evidence="7" id="KW-0653">Protein transport</keyword>
<evidence type="ECO:0000256" key="8">
    <source>
        <dbReference type="ARBA" id="ARBA00022989"/>
    </source>
</evidence>
<reference evidence="13 14" key="1">
    <citation type="submission" date="2009-08" db="EMBL/GenBank/DDBJ databases">
        <title>The Genome Sequence of Spizellomyces punctatus strain DAOM BR117.</title>
        <authorList>
            <consortium name="The Broad Institute Genome Sequencing Platform"/>
            <person name="Russ C."/>
            <person name="Cuomo C."/>
            <person name="Shea T."/>
            <person name="Young S.K."/>
            <person name="Zeng Q."/>
            <person name="Koehrsen M."/>
            <person name="Haas B."/>
            <person name="Borodovsky M."/>
            <person name="Guigo R."/>
            <person name="Alvarado L."/>
            <person name="Berlin A."/>
            <person name="Bochicchio J."/>
            <person name="Borenstein D."/>
            <person name="Chapman S."/>
            <person name="Chen Z."/>
            <person name="Engels R."/>
            <person name="Freedman E."/>
            <person name="Gellesch M."/>
            <person name="Goldberg J."/>
            <person name="Griggs A."/>
            <person name="Gujja S."/>
            <person name="Heiman D."/>
            <person name="Hepburn T."/>
            <person name="Howarth C."/>
            <person name="Jen D."/>
            <person name="Larson L."/>
            <person name="Lewis B."/>
            <person name="Mehta T."/>
            <person name="Park D."/>
            <person name="Pearson M."/>
            <person name="Roberts A."/>
            <person name="Saif S."/>
            <person name="Shenoy N."/>
            <person name="Sisk P."/>
            <person name="Stolte C."/>
            <person name="Sykes S."/>
            <person name="Thomson T."/>
            <person name="Walk T."/>
            <person name="White J."/>
            <person name="Yandava C."/>
            <person name="Burger G."/>
            <person name="Gray M.W."/>
            <person name="Holland P.W.H."/>
            <person name="King N."/>
            <person name="Lang F.B.F."/>
            <person name="Roger A.J."/>
            <person name="Ruiz-Trillo I."/>
            <person name="Lander E."/>
            <person name="Nusbaum C."/>
        </authorList>
    </citation>
    <scope>NUCLEOTIDE SEQUENCE [LARGE SCALE GENOMIC DNA]</scope>
    <source>
        <strain evidence="13 14">DAOM BR117</strain>
    </source>
</reference>